<dbReference type="Pfam" id="PF00583">
    <property type="entry name" value="Acetyltransf_1"/>
    <property type="match status" value="1"/>
</dbReference>
<organism evidence="3 4">
    <name type="scientific">Pleodorina starrii</name>
    <dbReference type="NCBI Taxonomy" id="330485"/>
    <lineage>
        <taxon>Eukaryota</taxon>
        <taxon>Viridiplantae</taxon>
        <taxon>Chlorophyta</taxon>
        <taxon>core chlorophytes</taxon>
        <taxon>Chlorophyceae</taxon>
        <taxon>CS clade</taxon>
        <taxon>Chlamydomonadales</taxon>
        <taxon>Volvocaceae</taxon>
        <taxon>Pleodorina</taxon>
    </lineage>
</organism>
<dbReference type="GO" id="GO:0016747">
    <property type="term" value="F:acyltransferase activity, transferring groups other than amino-acyl groups"/>
    <property type="evidence" value="ECO:0007669"/>
    <property type="project" value="InterPro"/>
</dbReference>
<reference evidence="3 4" key="1">
    <citation type="journal article" date="2023" name="Commun. Biol.">
        <title>Reorganization of the ancestral sex-determining regions during the evolution of trioecy in Pleodorina starrii.</title>
        <authorList>
            <person name="Takahashi K."/>
            <person name="Suzuki S."/>
            <person name="Kawai-Toyooka H."/>
            <person name="Yamamoto K."/>
            <person name="Hamaji T."/>
            <person name="Ootsuki R."/>
            <person name="Yamaguchi H."/>
            <person name="Kawachi M."/>
            <person name="Higashiyama T."/>
            <person name="Nozaki H."/>
        </authorList>
    </citation>
    <scope>NUCLEOTIDE SEQUENCE [LARGE SCALE GENOMIC DNA]</scope>
    <source>
        <strain evidence="3 4">NIES-4479</strain>
    </source>
</reference>
<evidence type="ECO:0000259" key="2">
    <source>
        <dbReference type="PROSITE" id="PS51186"/>
    </source>
</evidence>
<evidence type="ECO:0000256" key="1">
    <source>
        <dbReference type="SAM" id="MobiDB-lite"/>
    </source>
</evidence>
<name>A0A9W6BQK4_9CHLO</name>
<dbReference type="InterPro" id="IPR000182">
    <property type="entry name" value="GNAT_dom"/>
</dbReference>
<evidence type="ECO:0000313" key="4">
    <source>
        <dbReference type="Proteomes" id="UP001165080"/>
    </source>
</evidence>
<dbReference type="PROSITE" id="PS51186">
    <property type="entry name" value="GNAT"/>
    <property type="match status" value="1"/>
</dbReference>
<accession>A0A9W6BQK4</accession>
<dbReference type="CDD" id="cd04301">
    <property type="entry name" value="NAT_SF"/>
    <property type="match status" value="1"/>
</dbReference>
<proteinExistence type="predicted"/>
<dbReference type="InterPro" id="IPR016181">
    <property type="entry name" value="Acyl_CoA_acyltransferase"/>
</dbReference>
<dbReference type="EMBL" id="BRXU01000015">
    <property type="protein sequence ID" value="GLC56333.1"/>
    <property type="molecule type" value="Genomic_DNA"/>
</dbReference>
<dbReference type="Proteomes" id="UP001165080">
    <property type="component" value="Unassembled WGS sequence"/>
</dbReference>
<sequence>MLHQRTFTSQRGHRIAVHQEHLHVKWRPARASFIGSARPETSSPAERLQQARAPAPKAVGGDASAEGVARSGGGAAADVASAVPAAVAELMQQLRRRGAAASQPPQIAVLSFREQPEVARAAVENIAAAFEDDPSTTYFCRPSQRVQFYRSVLTCLLDWYPEERQLVSTLPPDAAAFVYVYPRLRELGSWTKLLRGGLAPLGCVRLGRLVAGMDASDFFEGQREEFLQAHGPFMYVSVMAVAPGRQGRGLGSALLAFICDRADAAGLHCYIEATSPRNRALYERFGFQLIQAWRANPEMPYTYVLSRPPRPMDCETTGPADADAATVAATAAAATAAMPPLWWQPSGQQRRQRFAEVRKQQLRRRRRQAEDMMTGGAVYDDVQTAVQYTDLDAYSWWPLRASQSDGASAAAGEEGVEMAGSASVSAAAAAGDDKAAGWFGGCIGGRSSKNDANDSSTVYGSDGDDTGGDPGGGAHG</sequence>
<dbReference type="AlphaFoldDB" id="A0A9W6BQK4"/>
<feature type="domain" description="N-acetyltransferase" evidence="2">
    <location>
        <begin position="165"/>
        <end position="308"/>
    </location>
</feature>
<feature type="region of interest" description="Disordered" evidence="1">
    <location>
        <begin position="36"/>
        <end position="70"/>
    </location>
</feature>
<dbReference type="InterPro" id="IPR052523">
    <property type="entry name" value="Trichothecene_AcTrans"/>
</dbReference>
<comment type="caution">
    <text evidence="3">The sequence shown here is derived from an EMBL/GenBank/DDBJ whole genome shotgun (WGS) entry which is preliminary data.</text>
</comment>
<feature type="region of interest" description="Disordered" evidence="1">
    <location>
        <begin position="440"/>
        <end position="476"/>
    </location>
</feature>
<dbReference type="Gene3D" id="3.40.630.30">
    <property type="match status" value="1"/>
</dbReference>
<gene>
    <name evidence="3" type="primary">PLEST008821</name>
    <name evidence="3" type="ORF">PLESTB_001093500</name>
</gene>
<dbReference type="SUPFAM" id="SSF55729">
    <property type="entry name" value="Acyl-CoA N-acyltransferases (Nat)"/>
    <property type="match status" value="1"/>
</dbReference>
<evidence type="ECO:0000313" key="3">
    <source>
        <dbReference type="EMBL" id="GLC56333.1"/>
    </source>
</evidence>
<dbReference type="PANTHER" id="PTHR42791">
    <property type="entry name" value="GNAT FAMILY ACETYLTRANSFERASE"/>
    <property type="match status" value="1"/>
</dbReference>
<dbReference type="PANTHER" id="PTHR42791:SF1">
    <property type="entry name" value="N-ACETYLTRANSFERASE DOMAIN-CONTAINING PROTEIN"/>
    <property type="match status" value="1"/>
</dbReference>
<protein>
    <recommendedName>
        <fullName evidence="2">N-acetyltransferase domain-containing protein</fullName>
    </recommendedName>
</protein>
<keyword evidence="4" id="KW-1185">Reference proteome</keyword>